<comment type="similarity">
    <text evidence="4">Belongs to the adenylate kinase family.</text>
</comment>
<keyword evidence="3 4" id="KW-0418">Kinase</keyword>
<dbReference type="Gene3D" id="3.40.50.300">
    <property type="entry name" value="P-loop containing nucleotide triphosphate hydrolases"/>
    <property type="match status" value="2"/>
</dbReference>
<feature type="non-terminal residue" evidence="5">
    <location>
        <position position="1"/>
    </location>
</feature>
<accession>A0AAD9F4L7</accession>
<organism evidence="5 6">
    <name type="scientific">Dissostichus eleginoides</name>
    <name type="common">Patagonian toothfish</name>
    <name type="synonym">Dissostichus amissus</name>
    <dbReference type="NCBI Taxonomy" id="100907"/>
    <lineage>
        <taxon>Eukaryota</taxon>
        <taxon>Metazoa</taxon>
        <taxon>Chordata</taxon>
        <taxon>Craniata</taxon>
        <taxon>Vertebrata</taxon>
        <taxon>Euteleostomi</taxon>
        <taxon>Actinopterygii</taxon>
        <taxon>Neopterygii</taxon>
        <taxon>Teleostei</taxon>
        <taxon>Neoteleostei</taxon>
        <taxon>Acanthomorphata</taxon>
        <taxon>Eupercaria</taxon>
        <taxon>Perciformes</taxon>
        <taxon>Notothenioidei</taxon>
        <taxon>Nototheniidae</taxon>
        <taxon>Dissostichus</taxon>
    </lineage>
</organism>
<proteinExistence type="inferred from homology"/>
<keyword evidence="6" id="KW-1185">Reference proteome</keyword>
<protein>
    <submittedName>
        <fullName evidence="5">Adenylate kinase 8</fullName>
    </submittedName>
</protein>
<dbReference type="GO" id="GO:0005524">
    <property type="term" value="F:ATP binding"/>
    <property type="evidence" value="ECO:0007669"/>
    <property type="project" value="InterPro"/>
</dbReference>
<gene>
    <name evidence="5" type="ORF">KUDE01_007727</name>
</gene>
<comment type="caution">
    <text evidence="5">The sequence shown here is derived from an EMBL/GenBank/DDBJ whole genome shotgun (WGS) entry which is preliminary data.</text>
</comment>
<dbReference type="Pfam" id="PF00406">
    <property type="entry name" value="ADK"/>
    <property type="match status" value="2"/>
</dbReference>
<evidence type="ECO:0000256" key="1">
    <source>
        <dbReference type="ARBA" id="ARBA00022679"/>
    </source>
</evidence>
<evidence type="ECO:0000256" key="2">
    <source>
        <dbReference type="ARBA" id="ARBA00022741"/>
    </source>
</evidence>
<dbReference type="GO" id="GO:0006139">
    <property type="term" value="P:nucleobase-containing compound metabolic process"/>
    <property type="evidence" value="ECO:0007669"/>
    <property type="project" value="InterPro"/>
</dbReference>
<evidence type="ECO:0000256" key="4">
    <source>
        <dbReference type="RuleBase" id="RU003330"/>
    </source>
</evidence>
<dbReference type="InterPro" id="IPR027417">
    <property type="entry name" value="P-loop_NTPase"/>
</dbReference>
<keyword evidence="1 4" id="KW-0808">Transferase</keyword>
<evidence type="ECO:0000256" key="3">
    <source>
        <dbReference type="ARBA" id="ARBA00022777"/>
    </source>
</evidence>
<dbReference type="SUPFAM" id="SSF52540">
    <property type="entry name" value="P-loop containing nucleoside triphosphate hydrolases"/>
    <property type="match status" value="2"/>
</dbReference>
<dbReference type="PANTHER" id="PTHR23359">
    <property type="entry name" value="NUCLEOTIDE KINASE"/>
    <property type="match status" value="1"/>
</dbReference>
<dbReference type="GO" id="GO:0019205">
    <property type="term" value="F:nucleobase-containing compound kinase activity"/>
    <property type="evidence" value="ECO:0007669"/>
    <property type="project" value="InterPro"/>
</dbReference>
<reference evidence="5" key="1">
    <citation type="submission" date="2023-04" db="EMBL/GenBank/DDBJ databases">
        <title>Chromosome-level genome of Chaenocephalus aceratus.</title>
        <authorList>
            <person name="Park H."/>
        </authorList>
    </citation>
    <scope>NUCLEOTIDE SEQUENCE</scope>
    <source>
        <strain evidence="5">DE</strain>
        <tissue evidence="5">Muscle</tissue>
    </source>
</reference>
<evidence type="ECO:0000313" key="6">
    <source>
        <dbReference type="Proteomes" id="UP001228049"/>
    </source>
</evidence>
<dbReference type="EMBL" id="JASDAP010000013">
    <property type="protein sequence ID" value="KAK1892653.1"/>
    <property type="molecule type" value="Genomic_DNA"/>
</dbReference>
<dbReference type="InterPro" id="IPR000850">
    <property type="entry name" value="Adenylat/UMP-CMP_kin"/>
</dbReference>
<dbReference type="PRINTS" id="PR00094">
    <property type="entry name" value="ADENYLTKNASE"/>
</dbReference>
<sequence>SMLSGLVVEQPADALSFMIALLQRSSTDIPRVLLLGPPAVGKHTMAERLSADLRAVHVTSESLLSDQSELSAQARCVPPTEPIPVELLVKLVQRRLGEIDCFSRGWVLEGIPQTRLQALSLQQAGVIPEHVDVYHQTFILPPDPQVSQRLEHRPAELQRDAELQRHRREVTGLSSAYQNVLRVVNADQPHADVYQQVLAFARTRRRSRIPRILLLGPPGCGKSLQARLLSEKYKMLLRSVAAEGSTLGEEIHSYLDDGRPVPDSLVLQVLEERLSRVDCSVRGWILHDFPRDLQQARSLQGALQGALQPNRVFFLELADDVCVERTTLRATDPVSGEALQSRLTAD</sequence>
<dbReference type="AlphaFoldDB" id="A0AAD9F4L7"/>
<dbReference type="Proteomes" id="UP001228049">
    <property type="component" value="Unassembled WGS sequence"/>
</dbReference>
<name>A0AAD9F4L7_DISEL</name>
<dbReference type="CDD" id="cd01428">
    <property type="entry name" value="ADK"/>
    <property type="match status" value="1"/>
</dbReference>
<keyword evidence="2" id="KW-0547">Nucleotide-binding</keyword>
<evidence type="ECO:0000313" key="5">
    <source>
        <dbReference type="EMBL" id="KAK1892653.1"/>
    </source>
</evidence>